<evidence type="ECO:0000256" key="1">
    <source>
        <dbReference type="SAM" id="MobiDB-lite"/>
    </source>
</evidence>
<comment type="caution">
    <text evidence="2">The sequence shown here is derived from an EMBL/GenBank/DDBJ whole genome shotgun (WGS) entry which is preliminary data.</text>
</comment>
<gene>
    <name evidence="2" type="ORF">GSI_12037</name>
</gene>
<dbReference type="AlphaFoldDB" id="A0A2G8RXN9"/>
<reference evidence="2 3" key="1">
    <citation type="journal article" date="2015" name="Sci. Rep.">
        <title>Chromosome-level genome map provides insights into diverse defense mechanisms in the medicinal fungus Ganoderma sinense.</title>
        <authorList>
            <person name="Zhu Y."/>
            <person name="Xu J."/>
            <person name="Sun C."/>
            <person name="Zhou S."/>
            <person name="Xu H."/>
            <person name="Nelson D.R."/>
            <person name="Qian J."/>
            <person name="Song J."/>
            <person name="Luo H."/>
            <person name="Xiang L."/>
            <person name="Li Y."/>
            <person name="Xu Z."/>
            <person name="Ji A."/>
            <person name="Wang L."/>
            <person name="Lu S."/>
            <person name="Hayward A."/>
            <person name="Sun W."/>
            <person name="Li X."/>
            <person name="Schwartz D.C."/>
            <person name="Wang Y."/>
            <person name="Chen S."/>
        </authorList>
    </citation>
    <scope>NUCLEOTIDE SEQUENCE [LARGE SCALE GENOMIC DNA]</scope>
    <source>
        <strain evidence="2 3">ZZ0214-1</strain>
    </source>
</reference>
<evidence type="ECO:0000313" key="3">
    <source>
        <dbReference type="Proteomes" id="UP000230002"/>
    </source>
</evidence>
<name>A0A2G8RXN9_9APHY</name>
<dbReference type="Proteomes" id="UP000230002">
    <property type="component" value="Unassembled WGS sequence"/>
</dbReference>
<accession>A0A2G8RXN9</accession>
<protein>
    <recommendedName>
        <fullName evidence="4">BTB domain-containing protein</fullName>
    </recommendedName>
</protein>
<organism evidence="2 3">
    <name type="scientific">Ganoderma sinense ZZ0214-1</name>
    <dbReference type="NCBI Taxonomy" id="1077348"/>
    <lineage>
        <taxon>Eukaryota</taxon>
        <taxon>Fungi</taxon>
        <taxon>Dikarya</taxon>
        <taxon>Basidiomycota</taxon>
        <taxon>Agaricomycotina</taxon>
        <taxon>Agaricomycetes</taxon>
        <taxon>Polyporales</taxon>
        <taxon>Polyporaceae</taxon>
        <taxon>Ganoderma</taxon>
    </lineage>
</organism>
<sequence>MSTRVTQDESRAVGDTKAGGDGNTGNGETCNKDTEFWFHDGTVILVARNVEFRVYEGLLAELSPVFKEIFEADGHPVRNVRMGKVQDFPCPVVHVSDSPEDLRCLLRACLSKRLSCLYDEQYPPYNDISAAIRLGDKYKITQLYSQALDYLKFYFPSSFNNWRELKDYTPPGWEKFEQIGVINLARLTGELSLLPSAFIACVWAESGKPELEGIGHGFTKEDGTRDLLSPGDLTVCFEAQSRLCRAAITTAMRTFKPVASPECKMPAACKKALRNVLLSLEQKVDEPVSGDPFTPYDHFVTAPGGLAVCPPCTDMVLERSKKERKAVWDRLPELLRIEVPGWVKEPQALPPPPQSQSGAK</sequence>
<dbReference type="Gene3D" id="3.30.710.10">
    <property type="entry name" value="Potassium Channel Kv1.1, Chain A"/>
    <property type="match status" value="1"/>
</dbReference>
<dbReference type="OrthoDB" id="3036049at2759"/>
<keyword evidence="3" id="KW-1185">Reference proteome</keyword>
<dbReference type="EMBL" id="AYKW01000045">
    <property type="protein sequence ID" value="PIL26281.1"/>
    <property type="molecule type" value="Genomic_DNA"/>
</dbReference>
<evidence type="ECO:0008006" key="4">
    <source>
        <dbReference type="Google" id="ProtNLM"/>
    </source>
</evidence>
<proteinExistence type="predicted"/>
<feature type="region of interest" description="Disordered" evidence="1">
    <location>
        <begin position="1"/>
        <end position="26"/>
    </location>
</feature>
<dbReference type="InterPro" id="IPR011333">
    <property type="entry name" value="SKP1/BTB/POZ_sf"/>
</dbReference>
<evidence type="ECO:0000313" key="2">
    <source>
        <dbReference type="EMBL" id="PIL26281.1"/>
    </source>
</evidence>
<feature type="compositionally biased region" description="Basic and acidic residues" evidence="1">
    <location>
        <begin position="1"/>
        <end position="14"/>
    </location>
</feature>